<organism evidence="1 2">
    <name type="scientific">Paramecium primaurelia</name>
    <dbReference type="NCBI Taxonomy" id="5886"/>
    <lineage>
        <taxon>Eukaryota</taxon>
        <taxon>Sar</taxon>
        <taxon>Alveolata</taxon>
        <taxon>Ciliophora</taxon>
        <taxon>Intramacronucleata</taxon>
        <taxon>Oligohymenophorea</taxon>
        <taxon>Peniculida</taxon>
        <taxon>Parameciidae</taxon>
        <taxon>Paramecium</taxon>
    </lineage>
</organism>
<dbReference type="AlphaFoldDB" id="A0A8S1QT34"/>
<evidence type="ECO:0000313" key="2">
    <source>
        <dbReference type="Proteomes" id="UP000688137"/>
    </source>
</evidence>
<accession>A0A8S1QT34</accession>
<protein>
    <recommendedName>
        <fullName evidence="3">Tetratricopeptide repeat protein</fullName>
    </recommendedName>
</protein>
<comment type="caution">
    <text evidence="1">The sequence shown here is derived from an EMBL/GenBank/DDBJ whole genome shotgun (WGS) entry which is preliminary data.</text>
</comment>
<proteinExistence type="predicted"/>
<dbReference type="EMBL" id="CAJJDM010000273">
    <property type="protein sequence ID" value="CAD8118819.1"/>
    <property type="molecule type" value="Genomic_DNA"/>
</dbReference>
<reference evidence="1" key="1">
    <citation type="submission" date="2021-01" db="EMBL/GenBank/DDBJ databases">
        <authorList>
            <consortium name="Genoscope - CEA"/>
            <person name="William W."/>
        </authorList>
    </citation>
    <scope>NUCLEOTIDE SEQUENCE</scope>
</reference>
<keyword evidence="2" id="KW-1185">Reference proteome</keyword>
<name>A0A8S1QT34_PARPR</name>
<sequence>MNRKYFRSNRKLRGGTFRLNQTQMWLVFIIKEDFYLLKIGNTNQALRNFNKGIEVDPNCSDFYFDRGKQNLDNEQQALVDYDKAMV</sequence>
<gene>
    <name evidence="1" type="ORF">PPRIM_AZ9-3.1.T2640001</name>
</gene>
<dbReference type="Proteomes" id="UP000688137">
    <property type="component" value="Unassembled WGS sequence"/>
</dbReference>
<evidence type="ECO:0008006" key="3">
    <source>
        <dbReference type="Google" id="ProtNLM"/>
    </source>
</evidence>
<evidence type="ECO:0000313" key="1">
    <source>
        <dbReference type="EMBL" id="CAD8118819.1"/>
    </source>
</evidence>